<gene>
    <name evidence="3" type="ordered locus">Sfum_0976</name>
</gene>
<keyword evidence="4" id="KW-1185">Reference proteome</keyword>
<dbReference type="Pfam" id="PF06564">
    <property type="entry name" value="CBP_BcsQ"/>
    <property type="match status" value="1"/>
</dbReference>
<dbReference type="InParanoid" id="A0LGX0"/>
<sequence>MTKIYEALIHASRQRPEVHSEIAVTFAHRPTPFSGMEEEMLKLYQAIEARLPGVERKIIQFIGSRLGEGTSTIAREFSLVSAFRIRKNVLLLDADRFNPCHHLFFPHSRNQGWQESVSRGQDIDSAIYRVEDTNLYIGQSSNTSTFTPEIFNSQSLETFWETLRHRFDLTVIDSTPLTKSPDALAIVPRVDGVVLVVEAEKTRWTVVESVKEQITKMGGNIIGIAFNKRRYHIPQFIYKRLK</sequence>
<dbReference type="InterPro" id="IPR005702">
    <property type="entry name" value="Wzc-like_C"/>
</dbReference>
<evidence type="ECO:0000256" key="2">
    <source>
        <dbReference type="ARBA" id="ARBA00022840"/>
    </source>
</evidence>
<proteinExistence type="predicted"/>
<dbReference type="GO" id="GO:0004713">
    <property type="term" value="F:protein tyrosine kinase activity"/>
    <property type="evidence" value="ECO:0007669"/>
    <property type="project" value="TreeGrafter"/>
</dbReference>
<dbReference type="EMBL" id="CP000478">
    <property type="protein sequence ID" value="ABK16672.1"/>
    <property type="molecule type" value="Genomic_DNA"/>
</dbReference>
<evidence type="ECO:0000313" key="4">
    <source>
        <dbReference type="Proteomes" id="UP000001784"/>
    </source>
</evidence>
<organism evidence="3 4">
    <name type="scientific">Syntrophobacter fumaroxidans (strain DSM 10017 / MPOB)</name>
    <dbReference type="NCBI Taxonomy" id="335543"/>
    <lineage>
        <taxon>Bacteria</taxon>
        <taxon>Pseudomonadati</taxon>
        <taxon>Thermodesulfobacteriota</taxon>
        <taxon>Syntrophobacteria</taxon>
        <taxon>Syntrophobacterales</taxon>
        <taxon>Syntrophobacteraceae</taxon>
        <taxon>Syntrophobacter</taxon>
    </lineage>
</organism>
<keyword evidence="2" id="KW-0067">ATP-binding</keyword>
<dbReference type="SUPFAM" id="SSF52540">
    <property type="entry name" value="P-loop containing nucleoside triphosphate hydrolases"/>
    <property type="match status" value="1"/>
</dbReference>
<keyword evidence="1" id="KW-0547">Nucleotide-binding</keyword>
<evidence type="ECO:0000313" key="3">
    <source>
        <dbReference type="EMBL" id="ABK16672.1"/>
    </source>
</evidence>
<evidence type="ECO:0000256" key="1">
    <source>
        <dbReference type="ARBA" id="ARBA00022741"/>
    </source>
</evidence>
<dbReference type="KEGG" id="sfu:Sfum_0976"/>
<dbReference type="RefSeq" id="WP_011697843.1">
    <property type="nucleotide sequence ID" value="NC_008554.1"/>
</dbReference>
<reference evidence="3 4" key="1">
    <citation type="submission" date="2006-10" db="EMBL/GenBank/DDBJ databases">
        <title>Complete sequence of Syntrophobacter fumaroxidans MPOB.</title>
        <authorList>
            <consortium name="US DOE Joint Genome Institute"/>
            <person name="Copeland A."/>
            <person name="Lucas S."/>
            <person name="Lapidus A."/>
            <person name="Barry K."/>
            <person name="Detter J.C."/>
            <person name="Glavina del Rio T."/>
            <person name="Hammon N."/>
            <person name="Israni S."/>
            <person name="Pitluck S."/>
            <person name="Goltsman E.G."/>
            <person name="Martinez M."/>
            <person name="Schmutz J."/>
            <person name="Larimer F."/>
            <person name="Land M."/>
            <person name="Hauser L."/>
            <person name="Kyrpides N."/>
            <person name="Kim E."/>
            <person name="Boone D.R."/>
            <person name="Brockman F."/>
            <person name="Culley D."/>
            <person name="Ferry J."/>
            <person name="Gunsalus R."/>
            <person name="McInerney M.J."/>
            <person name="Morrison M."/>
            <person name="Plugge C."/>
            <person name="Rohlin L."/>
            <person name="Scholten J."/>
            <person name="Sieber J."/>
            <person name="Stams A.J.M."/>
            <person name="Worm P."/>
            <person name="Henstra A.M."/>
            <person name="Richardson P."/>
        </authorList>
    </citation>
    <scope>NUCLEOTIDE SEQUENCE [LARGE SCALE GENOMIC DNA]</scope>
    <source>
        <strain evidence="4">DSM 10017 / MPOB</strain>
    </source>
</reference>
<name>A0LGX0_SYNFM</name>
<dbReference type="PANTHER" id="PTHR32309:SF13">
    <property type="entry name" value="FERRIC ENTEROBACTIN TRANSPORT PROTEIN FEPE"/>
    <property type="match status" value="1"/>
</dbReference>
<dbReference type="GO" id="GO:0005886">
    <property type="term" value="C:plasma membrane"/>
    <property type="evidence" value="ECO:0007669"/>
    <property type="project" value="TreeGrafter"/>
</dbReference>
<accession>A0LGX0</accession>
<dbReference type="InterPro" id="IPR050445">
    <property type="entry name" value="Bact_polysacc_biosynth/exp"/>
</dbReference>
<dbReference type="eggNOG" id="COG0489">
    <property type="taxonomic scope" value="Bacteria"/>
</dbReference>
<dbReference type="Gene3D" id="3.40.50.300">
    <property type="entry name" value="P-loop containing nucleotide triphosphate hydrolases"/>
    <property type="match status" value="1"/>
</dbReference>
<dbReference type="InterPro" id="IPR027417">
    <property type="entry name" value="P-loop_NTPase"/>
</dbReference>
<dbReference type="InterPro" id="IPR017746">
    <property type="entry name" value="Cellulose_synthase_operon_BcsQ"/>
</dbReference>
<dbReference type="Proteomes" id="UP000001784">
    <property type="component" value="Chromosome"/>
</dbReference>
<dbReference type="OrthoDB" id="9812433at2"/>
<dbReference type="STRING" id="335543.Sfum_0976"/>
<protein>
    <submittedName>
        <fullName evidence="3">ATPases involved in chromosome partitioning-like</fullName>
    </submittedName>
</protein>
<dbReference type="AlphaFoldDB" id="A0LGX0"/>
<dbReference type="HOGENOM" id="CLU_052027_2_3_7"/>
<dbReference type="CDD" id="cd05387">
    <property type="entry name" value="BY-kinase"/>
    <property type="match status" value="1"/>
</dbReference>
<dbReference type="PANTHER" id="PTHR32309">
    <property type="entry name" value="TYROSINE-PROTEIN KINASE"/>
    <property type="match status" value="1"/>
</dbReference>